<keyword evidence="3" id="KW-1185">Reference proteome</keyword>
<evidence type="ECO:0000313" key="2">
    <source>
        <dbReference type="EMBL" id="KAG5181458.1"/>
    </source>
</evidence>
<protein>
    <submittedName>
        <fullName evidence="2">Uncharacterized protein</fullName>
    </submittedName>
</protein>
<accession>A0A835Z3B2</accession>
<gene>
    <name evidence="2" type="ORF">JKP88DRAFT_321114</name>
</gene>
<dbReference type="OrthoDB" id="1876721at2759"/>
<comment type="caution">
    <text evidence="2">The sequence shown here is derived from an EMBL/GenBank/DDBJ whole genome shotgun (WGS) entry which is preliminary data.</text>
</comment>
<evidence type="ECO:0000256" key="1">
    <source>
        <dbReference type="SAM" id="MobiDB-lite"/>
    </source>
</evidence>
<organism evidence="2 3">
    <name type="scientific">Tribonema minus</name>
    <dbReference type="NCBI Taxonomy" id="303371"/>
    <lineage>
        <taxon>Eukaryota</taxon>
        <taxon>Sar</taxon>
        <taxon>Stramenopiles</taxon>
        <taxon>Ochrophyta</taxon>
        <taxon>PX clade</taxon>
        <taxon>Xanthophyceae</taxon>
        <taxon>Tribonematales</taxon>
        <taxon>Tribonemataceae</taxon>
        <taxon>Tribonema</taxon>
    </lineage>
</organism>
<evidence type="ECO:0000313" key="3">
    <source>
        <dbReference type="Proteomes" id="UP000664859"/>
    </source>
</evidence>
<dbReference type="PANTHER" id="PTHR36791:SF2">
    <property type="entry name" value="OS03G0363400 PROTEIN"/>
    <property type="match status" value="1"/>
</dbReference>
<dbReference type="InterPro" id="IPR005358">
    <property type="entry name" value="Puta_zinc/iron-chelating_dom"/>
</dbReference>
<dbReference type="PANTHER" id="PTHR36791">
    <property type="entry name" value="OS03G0363400 PROTEIN"/>
    <property type="match status" value="1"/>
</dbReference>
<dbReference type="EMBL" id="JAFCMP010000323">
    <property type="protein sequence ID" value="KAG5181458.1"/>
    <property type="molecule type" value="Genomic_DNA"/>
</dbReference>
<name>A0A835Z3B2_9STRA</name>
<feature type="compositionally biased region" description="Acidic residues" evidence="1">
    <location>
        <begin position="171"/>
        <end position="189"/>
    </location>
</feature>
<proteinExistence type="predicted"/>
<dbReference type="Pfam" id="PF03692">
    <property type="entry name" value="CxxCxxCC"/>
    <property type="match status" value="1"/>
</dbReference>
<reference evidence="2" key="1">
    <citation type="submission" date="2021-02" db="EMBL/GenBank/DDBJ databases">
        <title>First Annotated Genome of the Yellow-green Alga Tribonema minus.</title>
        <authorList>
            <person name="Mahan K.M."/>
        </authorList>
    </citation>
    <scope>NUCLEOTIDE SEQUENCE</scope>
    <source>
        <strain evidence="2">UTEX B ZZ1240</strain>
    </source>
</reference>
<dbReference type="Proteomes" id="UP000664859">
    <property type="component" value="Unassembled WGS sequence"/>
</dbReference>
<sequence>MALAFAWASLTVRSTSVLHVPLPRRGLVVMKLQPKEPGGGSRGTTARKNHWLSPEELDQYKSMVLPSGWCKYFDPTNRACTIYETRPSFCTVSPETFADMYGVDGEEMDSFCTHCCREQITDVYGKRSDEMHRFNAAISELKRGDELQPVDPFSGGQRDDQVFKWGGEGVYTDEDSDDESVGDSGDDDGNVFNGTGEAIDRSGAH</sequence>
<dbReference type="AlphaFoldDB" id="A0A835Z3B2"/>
<feature type="region of interest" description="Disordered" evidence="1">
    <location>
        <begin position="145"/>
        <end position="205"/>
    </location>
</feature>